<evidence type="ECO:0000259" key="1">
    <source>
        <dbReference type="Pfam" id="PF19631"/>
    </source>
</evidence>
<evidence type="ECO:0000313" key="2">
    <source>
        <dbReference type="EMBL" id="OPC77683.1"/>
    </source>
</evidence>
<evidence type="ECO:0000313" key="3">
    <source>
        <dbReference type="Proteomes" id="UP000190037"/>
    </source>
</evidence>
<dbReference type="Proteomes" id="UP000190037">
    <property type="component" value="Unassembled WGS sequence"/>
</dbReference>
<name>A0A1T3NLB1_9ACTN</name>
<gene>
    <name evidence="2" type="ORF">B4N89_35860</name>
</gene>
<dbReference type="RefSeq" id="WP_078980778.1">
    <property type="nucleotide sequence ID" value="NZ_MWQN01000003.1"/>
</dbReference>
<dbReference type="OrthoDB" id="4228195at2"/>
<proteinExistence type="predicted"/>
<accession>A0A1T3NLB1</accession>
<comment type="caution">
    <text evidence="2">The sequence shown here is derived from an EMBL/GenBank/DDBJ whole genome shotgun (WGS) entry which is preliminary data.</text>
</comment>
<dbReference type="EMBL" id="MWQN01000003">
    <property type="protein sequence ID" value="OPC77683.1"/>
    <property type="molecule type" value="Genomic_DNA"/>
</dbReference>
<feature type="domain" description="Trypsin-co-occurring" evidence="1">
    <location>
        <begin position="11"/>
        <end position="91"/>
    </location>
</feature>
<dbReference type="AlphaFoldDB" id="A0A1T3NLB1"/>
<sequence length="106" mass="11251">MGDAEGFDGLVDLADAITLLREQIAEAQSRIAAPGADKGVRLTVEEITLQLGLELTEAKGVTGGLRWSVISLGGKKDTGRRTTHTVTMKLASHGPDGRRTPVRDVE</sequence>
<reference evidence="2 3" key="1">
    <citation type="submission" date="2017-03" db="EMBL/GenBank/DDBJ databases">
        <title>Draft genome sequence of Streptomyces scabrisporus NF3, endophyte isolated from Amphipterygium adstringens.</title>
        <authorList>
            <person name="Vazquez M."/>
            <person name="Ceapa C.D."/>
            <person name="Rodriguez Luna D."/>
            <person name="Sanchez Esquivel S."/>
        </authorList>
    </citation>
    <scope>NUCLEOTIDE SEQUENCE [LARGE SCALE GENOMIC DNA]</scope>
    <source>
        <strain evidence="2 3">NF3</strain>
    </source>
</reference>
<organism evidence="2 3">
    <name type="scientific">Embleya scabrispora</name>
    <dbReference type="NCBI Taxonomy" id="159449"/>
    <lineage>
        <taxon>Bacteria</taxon>
        <taxon>Bacillati</taxon>
        <taxon>Actinomycetota</taxon>
        <taxon>Actinomycetes</taxon>
        <taxon>Kitasatosporales</taxon>
        <taxon>Streptomycetaceae</taxon>
        <taxon>Embleya</taxon>
    </lineage>
</organism>
<protein>
    <recommendedName>
        <fullName evidence="1">Trypsin-co-occurring domain-containing protein</fullName>
    </recommendedName>
</protein>
<keyword evidence="3" id="KW-1185">Reference proteome</keyword>
<dbReference type="InterPro" id="IPR045608">
    <property type="entry name" value="Trypco2"/>
</dbReference>
<dbReference type="STRING" id="159449.B4N89_35860"/>
<dbReference type="Pfam" id="PF19631">
    <property type="entry name" value="Trypco2"/>
    <property type="match status" value="1"/>
</dbReference>